<proteinExistence type="predicted"/>
<reference evidence="1" key="1">
    <citation type="journal article" date="2021" name="Proc. Natl. Acad. Sci. U.S.A.">
        <title>A Catalog of Tens of Thousands of Viruses from Human Metagenomes Reveals Hidden Associations with Chronic Diseases.</title>
        <authorList>
            <person name="Tisza M.J."/>
            <person name="Buck C.B."/>
        </authorList>
    </citation>
    <scope>NUCLEOTIDE SEQUENCE</scope>
    <source>
        <strain evidence="1">Ct9MV2</strain>
    </source>
</reference>
<name>A0A8S5NE09_9CAUD</name>
<protein>
    <submittedName>
        <fullName evidence="1">Restriction alleviation protein</fullName>
    </submittedName>
</protein>
<dbReference type="EMBL" id="BK015132">
    <property type="protein sequence ID" value="DAD92307.1"/>
    <property type="molecule type" value="Genomic_DNA"/>
</dbReference>
<accession>A0A8S5NE09</accession>
<evidence type="ECO:0000313" key="1">
    <source>
        <dbReference type="EMBL" id="DAD92307.1"/>
    </source>
</evidence>
<sequence>MSENKKPCPEFPYWGASYPDACCIDGKLYDLDRCDENGNLHEPIDDIPCPFCETDEFIECDPFGMADFFCEGLMEDDSAEQYDLHIDEANEESREWYLNWIEGMRKKYA</sequence>
<organism evidence="1">
    <name type="scientific">Myoviridae sp. ct9MV2</name>
    <dbReference type="NCBI Taxonomy" id="2826625"/>
    <lineage>
        <taxon>Viruses</taxon>
        <taxon>Duplodnaviria</taxon>
        <taxon>Heunggongvirae</taxon>
        <taxon>Uroviricota</taxon>
        <taxon>Caudoviricetes</taxon>
    </lineage>
</organism>